<dbReference type="GO" id="GO:0046983">
    <property type="term" value="F:protein dimerization activity"/>
    <property type="evidence" value="ECO:0007669"/>
    <property type="project" value="InterPro"/>
</dbReference>
<dbReference type="PANTHER" id="PTHR46481:SF9">
    <property type="entry name" value="ZINC FINGER BED DOMAIN-CONTAINING PROTEIN 1-LIKE"/>
    <property type="match status" value="1"/>
</dbReference>
<reference evidence="2" key="1">
    <citation type="journal article" date="2023" name="Front. Mar. Sci.">
        <title>A new Merluccius polli reference genome to investigate the effects of global change in West African waters.</title>
        <authorList>
            <person name="Mateo J.L."/>
            <person name="Blanco-Fernandez C."/>
            <person name="Garcia-Vazquez E."/>
            <person name="Machado-Schiaffino G."/>
        </authorList>
    </citation>
    <scope>NUCLEOTIDE SEQUENCE</scope>
    <source>
        <strain evidence="2">C29</strain>
        <tissue evidence="2">Fin</tissue>
    </source>
</reference>
<comment type="caution">
    <text evidence="2">The sequence shown here is derived from an EMBL/GenBank/DDBJ whole genome shotgun (WGS) entry which is preliminary data.</text>
</comment>
<proteinExistence type="predicted"/>
<dbReference type="PANTHER" id="PTHR46481">
    <property type="entry name" value="ZINC FINGER BED DOMAIN-CONTAINING PROTEIN 4"/>
    <property type="match status" value="1"/>
</dbReference>
<dbReference type="InterPro" id="IPR008906">
    <property type="entry name" value="HATC_C_dom"/>
</dbReference>
<name>A0AA47MQ06_MERPO</name>
<organism evidence="2 3">
    <name type="scientific">Merluccius polli</name>
    <name type="common">Benguela hake</name>
    <name type="synonym">Merluccius cadenati</name>
    <dbReference type="NCBI Taxonomy" id="89951"/>
    <lineage>
        <taxon>Eukaryota</taxon>
        <taxon>Metazoa</taxon>
        <taxon>Chordata</taxon>
        <taxon>Craniata</taxon>
        <taxon>Vertebrata</taxon>
        <taxon>Euteleostomi</taxon>
        <taxon>Actinopterygii</taxon>
        <taxon>Neopterygii</taxon>
        <taxon>Teleostei</taxon>
        <taxon>Neoteleostei</taxon>
        <taxon>Acanthomorphata</taxon>
        <taxon>Zeiogadaria</taxon>
        <taxon>Gadariae</taxon>
        <taxon>Gadiformes</taxon>
        <taxon>Gadoidei</taxon>
        <taxon>Merlucciidae</taxon>
        <taxon>Merluccius</taxon>
    </lineage>
</organism>
<evidence type="ECO:0000313" key="2">
    <source>
        <dbReference type="EMBL" id="KAK0144041.1"/>
    </source>
</evidence>
<dbReference type="InterPro" id="IPR052035">
    <property type="entry name" value="ZnF_BED_domain_contain"/>
</dbReference>
<evidence type="ECO:0000259" key="1">
    <source>
        <dbReference type="Pfam" id="PF05699"/>
    </source>
</evidence>
<dbReference type="EMBL" id="JAOPHQ010003170">
    <property type="protein sequence ID" value="KAK0144041.1"/>
    <property type="molecule type" value="Genomic_DNA"/>
</dbReference>
<keyword evidence="3" id="KW-1185">Reference proteome</keyword>
<dbReference type="Pfam" id="PF05699">
    <property type="entry name" value="Dimer_Tnp_hAT"/>
    <property type="match status" value="1"/>
</dbReference>
<sequence length="258" mass="29352">MIERVLEQERAISQVLKADKKSRHLDFTDASSGEKYVSVSYLKPVPSLFNSSILAEEETDTQLTKDVKGNILAYLNDKYSDQVTDDLLDLASLLDPRFRTKYMEKEKVEQVLSRAVEEIMALTRAQDTLSGLLVVQKELQKQSIGKNKKDTGQLFQKTEEQQQQQLTVRRGHKKGAVYLQTTEVESDADPLDWWRCHQTNFPRIAKLARQYLCIPATSAPSERTFSTGGNIVTCHRAALKPDAVDRLVFLEFINVLKC</sequence>
<gene>
    <name evidence="2" type="primary">ZBED1_69</name>
    <name evidence="2" type="ORF">N1851_017630</name>
</gene>
<dbReference type="AlphaFoldDB" id="A0AA47MQ06"/>
<dbReference type="InterPro" id="IPR012337">
    <property type="entry name" value="RNaseH-like_sf"/>
</dbReference>
<dbReference type="SUPFAM" id="SSF53098">
    <property type="entry name" value="Ribonuclease H-like"/>
    <property type="match status" value="1"/>
</dbReference>
<dbReference type="Proteomes" id="UP001174136">
    <property type="component" value="Unassembled WGS sequence"/>
</dbReference>
<evidence type="ECO:0000313" key="3">
    <source>
        <dbReference type="Proteomes" id="UP001174136"/>
    </source>
</evidence>
<accession>A0AA47MQ06</accession>
<protein>
    <submittedName>
        <fullName evidence="2">Zinc finger BED domain-containing protein 1</fullName>
    </submittedName>
</protein>
<feature type="domain" description="HAT C-terminal dimerisation" evidence="1">
    <location>
        <begin position="178"/>
        <end position="251"/>
    </location>
</feature>